<organism evidence="2 3">
    <name type="scientific">Lacisediminihabitans profunda</name>
    <dbReference type="NCBI Taxonomy" id="2594790"/>
    <lineage>
        <taxon>Bacteria</taxon>
        <taxon>Bacillati</taxon>
        <taxon>Actinomycetota</taxon>
        <taxon>Actinomycetes</taxon>
        <taxon>Micrococcales</taxon>
        <taxon>Microbacteriaceae</taxon>
        <taxon>Lacisediminihabitans</taxon>
    </lineage>
</organism>
<comment type="caution">
    <text evidence="2">The sequence shown here is derived from an EMBL/GenBank/DDBJ whole genome shotgun (WGS) entry which is preliminary data.</text>
</comment>
<dbReference type="RefSeq" id="WP_147782217.1">
    <property type="nucleotide sequence ID" value="NZ_VRMG01000004.1"/>
</dbReference>
<dbReference type="Proteomes" id="UP000321379">
    <property type="component" value="Unassembled WGS sequence"/>
</dbReference>
<protein>
    <submittedName>
        <fullName evidence="2">Uncharacterized protein</fullName>
    </submittedName>
</protein>
<dbReference type="AlphaFoldDB" id="A0A5C8UWC9"/>
<dbReference type="InterPro" id="IPR046177">
    <property type="entry name" value="DUF6186"/>
</dbReference>
<feature type="transmembrane region" description="Helical" evidence="1">
    <location>
        <begin position="45"/>
        <end position="63"/>
    </location>
</feature>
<proteinExistence type="predicted"/>
<evidence type="ECO:0000256" key="1">
    <source>
        <dbReference type="SAM" id="Phobius"/>
    </source>
</evidence>
<name>A0A5C8UWC9_9MICO</name>
<keyword evidence="1" id="KW-1133">Transmembrane helix</keyword>
<keyword evidence="3" id="KW-1185">Reference proteome</keyword>
<keyword evidence="1" id="KW-0812">Transmembrane</keyword>
<sequence length="68" mass="7773">MTRLVVISGYLVILGAMIALEAYSRSKPDRVAPLDEMLTEVMTSRIVRVGIIAGWWWFGWHFFFAPTV</sequence>
<dbReference type="EMBL" id="VRMG01000004">
    <property type="protein sequence ID" value="TXN31968.1"/>
    <property type="molecule type" value="Genomic_DNA"/>
</dbReference>
<evidence type="ECO:0000313" key="3">
    <source>
        <dbReference type="Proteomes" id="UP000321379"/>
    </source>
</evidence>
<dbReference type="Pfam" id="PF19684">
    <property type="entry name" value="DUF6186"/>
    <property type="match status" value="1"/>
</dbReference>
<accession>A0A5C8UWC9</accession>
<keyword evidence="1" id="KW-0472">Membrane</keyword>
<evidence type="ECO:0000313" key="2">
    <source>
        <dbReference type="EMBL" id="TXN31968.1"/>
    </source>
</evidence>
<gene>
    <name evidence="2" type="ORF">FVP33_03330</name>
</gene>
<reference evidence="2 3" key="1">
    <citation type="submission" date="2019-08" db="EMBL/GenBank/DDBJ databases">
        <title>Bacterial whole genome sequence for Glaciihabitans sp. CHu50b-6-2.</title>
        <authorList>
            <person name="Jin L."/>
        </authorList>
    </citation>
    <scope>NUCLEOTIDE SEQUENCE [LARGE SCALE GENOMIC DNA]</scope>
    <source>
        <strain evidence="2 3">CHu50b-6-2</strain>
    </source>
</reference>
<feature type="transmembrane region" description="Helical" evidence="1">
    <location>
        <begin position="6"/>
        <end position="24"/>
    </location>
</feature>